<accession>A0A9Q0RQQ1</accession>
<gene>
    <name evidence="1" type="ORF">RDWZM_003283</name>
</gene>
<dbReference type="OrthoDB" id="6504105at2759"/>
<proteinExistence type="predicted"/>
<comment type="caution">
    <text evidence="1">The sequence shown here is derived from an EMBL/GenBank/DDBJ whole genome shotgun (WGS) entry which is preliminary data.</text>
</comment>
<keyword evidence="2" id="KW-1185">Reference proteome</keyword>
<organism evidence="1 2">
    <name type="scientific">Blomia tropicalis</name>
    <name type="common">Mite</name>
    <dbReference type="NCBI Taxonomy" id="40697"/>
    <lineage>
        <taxon>Eukaryota</taxon>
        <taxon>Metazoa</taxon>
        <taxon>Ecdysozoa</taxon>
        <taxon>Arthropoda</taxon>
        <taxon>Chelicerata</taxon>
        <taxon>Arachnida</taxon>
        <taxon>Acari</taxon>
        <taxon>Acariformes</taxon>
        <taxon>Sarcoptiformes</taxon>
        <taxon>Astigmata</taxon>
        <taxon>Glycyphagoidea</taxon>
        <taxon>Echimyopodidae</taxon>
        <taxon>Blomia</taxon>
    </lineage>
</organism>
<evidence type="ECO:0000313" key="1">
    <source>
        <dbReference type="EMBL" id="KAJ6224738.1"/>
    </source>
</evidence>
<evidence type="ECO:0000313" key="2">
    <source>
        <dbReference type="Proteomes" id="UP001142055"/>
    </source>
</evidence>
<dbReference type="Proteomes" id="UP001142055">
    <property type="component" value="Chromosome 1"/>
</dbReference>
<dbReference type="EMBL" id="JAPWDV010000001">
    <property type="protein sequence ID" value="KAJ6224738.1"/>
    <property type="molecule type" value="Genomic_DNA"/>
</dbReference>
<sequence length="164" mass="19344">MKFQRDVLKQRELKFKVRTERMHRQIVTNRRRIIYVQKIDDQHSWLFIETEVITTTTQHRSNGILHKLNKTKLNGHNLGLVSKYIFSDLIKPIYTKDIPMIIEDFKMGKPIQEIQYSKWANVAETRGQTQLLTNEMKNSLFESSHKNSTFVTRLIKSVTGLIGL</sequence>
<dbReference type="OMA" id="RTHREHM"/>
<dbReference type="AlphaFoldDB" id="A0A9Q0RQQ1"/>
<name>A0A9Q0RQQ1_BLOTA</name>
<protein>
    <submittedName>
        <fullName evidence="1">Uncharacterized protein</fullName>
    </submittedName>
</protein>
<reference evidence="1" key="1">
    <citation type="submission" date="2022-12" db="EMBL/GenBank/DDBJ databases">
        <title>Genome assemblies of Blomia tropicalis.</title>
        <authorList>
            <person name="Cui Y."/>
        </authorList>
    </citation>
    <scope>NUCLEOTIDE SEQUENCE</scope>
    <source>
        <tissue evidence="1">Adult mites</tissue>
    </source>
</reference>